<dbReference type="EMBL" id="AFNV02000013">
    <property type="protein sequence ID" value="ERJ18929.1"/>
    <property type="molecule type" value="Genomic_DNA"/>
</dbReference>
<keyword evidence="2" id="KW-1185">Reference proteome</keyword>
<comment type="caution">
    <text evidence="1">The sequence shown here is derived from an EMBL/GenBank/DDBJ whole genome shotgun (WGS) entry which is preliminary data.</text>
</comment>
<dbReference type="EC" id="2.2.1.6" evidence="1"/>
<reference evidence="1 2" key="2">
    <citation type="journal article" date="2013" name="PLoS ONE">
        <title>INDIGO - INtegrated Data Warehouse of MIcrobial GenOmes with Examples from the Red Sea Extremophiles.</title>
        <authorList>
            <person name="Alam I."/>
            <person name="Antunes A."/>
            <person name="Kamau A.A."/>
            <person name="Ba Alawi W."/>
            <person name="Kalkatawi M."/>
            <person name="Stingl U."/>
            <person name="Bajic V.B."/>
        </authorList>
    </citation>
    <scope>NUCLEOTIDE SEQUENCE [LARGE SCALE GENOMIC DNA]</scope>
    <source>
        <strain evidence="1 2">E1L3A</strain>
    </source>
</reference>
<keyword evidence="1" id="KW-0808">Transferase</keyword>
<gene>
    <name evidence="1" type="ORF">SSPSH_002006</name>
</gene>
<name>A0ACB4V5F5_9GAMM</name>
<evidence type="ECO:0000313" key="2">
    <source>
        <dbReference type="Proteomes" id="UP000006242"/>
    </source>
</evidence>
<accession>A0ACB4V5F5</accession>
<sequence>MATLAIAGLTPLIEQRSRHGAVTTAALSRAIGLEDKPDLAPFVRFYDTIDRILPEAILVGDSTTPVYAGNHFVQRPRVRRWFNASTGYGTLGYALPAAVGARRACPGQPVVALVGDGGLMFTLSELATAVDAQTPIMVIVWNNVGFEEIRAAMDAAGVARCGVDPVPPDFESLADAFGSAYAAVGDTGALEAALLAFVKTPRVTLIEIDAEAWMASG</sequence>
<proteinExistence type="predicted"/>
<reference evidence="1 2" key="1">
    <citation type="journal article" date="2011" name="J. Bacteriol.">
        <title>Genome sequence of Salinisphaera shabanensis, a gammaproteobacterium from the harsh, variable environment of the brine-seawater interface of the Shaban Deep in the Red Sea.</title>
        <authorList>
            <person name="Antunes A."/>
            <person name="Alam I."/>
            <person name="Bajic V.B."/>
            <person name="Stingl U."/>
        </authorList>
    </citation>
    <scope>NUCLEOTIDE SEQUENCE [LARGE SCALE GENOMIC DNA]</scope>
    <source>
        <strain evidence="1 2">E1L3A</strain>
    </source>
</reference>
<protein>
    <submittedName>
        <fullName evidence="1">Acetolactate synthase I-II-III large subunit protein</fullName>
        <ecNumber evidence="1">2.2.1.6</ecNumber>
    </submittedName>
</protein>
<dbReference type="Proteomes" id="UP000006242">
    <property type="component" value="Unassembled WGS sequence"/>
</dbReference>
<organism evidence="1 2">
    <name type="scientific">Salinisphaera shabanensis E1L3A</name>
    <dbReference type="NCBI Taxonomy" id="1033802"/>
    <lineage>
        <taxon>Bacteria</taxon>
        <taxon>Pseudomonadati</taxon>
        <taxon>Pseudomonadota</taxon>
        <taxon>Gammaproteobacteria</taxon>
        <taxon>Salinisphaerales</taxon>
        <taxon>Salinisphaeraceae</taxon>
        <taxon>Salinisphaera</taxon>
    </lineage>
</organism>
<evidence type="ECO:0000313" key="1">
    <source>
        <dbReference type="EMBL" id="ERJ18929.1"/>
    </source>
</evidence>